<dbReference type="InterPro" id="IPR005946">
    <property type="entry name" value="Rib-P_diPkinase"/>
</dbReference>
<dbReference type="GO" id="GO:0002189">
    <property type="term" value="C:ribose phosphate diphosphokinase complex"/>
    <property type="evidence" value="ECO:0007669"/>
    <property type="project" value="UniProtKB-ARBA"/>
</dbReference>
<dbReference type="Pfam" id="PF13793">
    <property type="entry name" value="Pribosyltran_N"/>
    <property type="match status" value="1"/>
</dbReference>
<dbReference type="FunCoup" id="A0A448YQ49">
    <property type="interactions" value="221"/>
</dbReference>
<dbReference type="SUPFAM" id="SSF53271">
    <property type="entry name" value="PRTase-like"/>
    <property type="match status" value="2"/>
</dbReference>
<evidence type="ECO:0000256" key="1">
    <source>
        <dbReference type="ARBA" id="ARBA00004996"/>
    </source>
</evidence>
<dbReference type="AlphaFoldDB" id="A0A448YQ49"/>
<dbReference type="Gene3D" id="3.40.50.2020">
    <property type="match status" value="3"/>
</dbReference>
<dbReference type="GO" id="GO:0005737">
    <property type="term" value="C:cytoplasm"/>
    <property type="evidence" value="ECO:0007669"/>
    <property type="project" value="TreeGrafter"/>
</dbReference>
<evidence type="ECO:0000256" key="6">
    <source>
        <dbReference type="ARBA" id="ARBA00022727"/>
    </source>
</evidence>
<evidence type="ECO:0000256" key="8">
    <source>
        <dbReference type="ARBA" id="ARBA00022777"/>
    </source>
</evidence>
<keyword evidence="6" id="KW-0545">Nucleotide biosynthesis</keyword>
<dbReference type="STRING" id="13370.A0A448YQ49"/>
<dbReference type="GO" id="GO:0006015">
    <property type="term" value="P:5-phosphoribose 1-diphosphate biosynthetic process"/>
    <property type="evidence" value="ECO:0007669"/>
    <property type="project" value="TreeGrafter"/>
</dbReference>
<dbReference type="PANTHER" id="PTHR10210:SF36">
    <property type="entry name" value="RIBOSE-PHOSPHATE PYROPHOSPHOKINASE 5"/>
    <property type="match status" value="1"/>
</dbReference>
<evidence type="ECO:0000256" key="11">
    <source>
        <dbReference type="ARBA" id="ARBA00049535"/>
    </source>
</evidence>
<evidence type="ECO:0000259" key="13">
    <source>
        <dbReference type="Pfam" id="PF13793"/>
    </source>
</evidence>
<evidence type="ECO:0000256" key="10">
    <source>
        <dbReference type="ARBA" id="ARBA00022842"/>
    </source>
</evidence>
<evidence type="ECO:0000256" key="9">
    <source>
        <dbReference type="ARBA" id="ARBA00022840"/>
    </source>
</evidence>
<name>A0A448YQ49_BRENA</name>
<dbReference type="PANTHER" id="PTHR10210">
    <property type="entry name" value="RIBOSE-PHOSPHATE DIPHOSPHOKINASE FAMILY MEMBER"/>
    <property type="match status" value="1"/>
</dbReference>
<dbReference type="Proteomes" id="UP000290900">
    <property type="component" value="Unassembled WGS sequence"/>
</dbReference>
<evidence type="ECO:0000313" key="15">
    <source>
        <dbReference type="Proteomes" id="UP000290900"/>
    </source>
</evidence>
<dbReference type="SMART" id="SM01400">
    <property type="entry name" value="Pribosyltran_N"/>
    <property type="match status" value="1"/>
</dbReference>
<dbReference type="GO" id="GO:0009156">
    <property type="term" value="P:ribonucleoside monophosphate biosynthetic process"/>
    <property type="evidence" value="ECO:0007669"/>
    <property type="project" value="InterPro"/>
</dbReference>
<dbReference type="GO" id="GO:0004749">
    <property type="term" value="F:ribose phosphate diphosphokinase activity"/>
    <property type="evidence" value="ECO:0007669"/>
    <property type="project" value="UniProtKB-EC"/>
</dbReference>
<feature type="region of interest" description="Disordered" evidence="12">
    <location>
        <begin position="101"/>
        <end position="219"/>
    </location>
</feature>
<dbReference type="CDD" id="cd06223">
    <property type="entry name" value="PRTases_typeI"/>
    <property type="match status" value="1"/>
</dbReference>
<feature type="compositionally biased region" description="Polar residues" evidence="12">
    <location>
        <begin position="150"/>
        <end position="169"/>
    </location>
</feature>
<dbReference type="Pfam" id="PF14572">
    <property type="entry name" value="Pribosyl_synth"/>
    <property type="match status" value="1"/>
</dbReference>
<evidence type="ECO:0000256" key="3">
    <source>
        <dbReference type="ARBA" id="ARBA00013247"/>
    </source>
</evidence>
<feature type="compositionally biased region" description="Low complexity" evidence="12">
    <location>
        <begin position="138"/>
        <end position="149"/>
    </location>
</feature>
<evidence type="ECO:0000313" key="14">
    <source>
        <dbReference type="EMBL" id="VEU23033.1"/>
    </source>
</evidence>
<keyword evidence="15" id="KW-1185">Reference proteome</keyword>
<keyword evidence="8" id="KW-0418">Kinase</keyword>
<dbReference type="GO" id="GO:0016301">
    <property type="term" value="F:kinase activity"/>
    <property type="evidence" value="ECO:0007669"/>
    <property type="project" value="UniProtKB-KW"/>
</dbReference>
<dbReference type="InterPro" id="IPR000842">
    <property type="entry name" value="PRib_PP_synth_CS"/>
</dbReference>
<keyword evidence="4" id="KW-0808">Transferase</keyword>
<comment type="pathway">
    <text evidence="1">Metabolic intermediate biosynthesis; 5-phospho-alpha-D-ribose 1-diphosphate biosynthesis; 5-phospho-alpha-D-ribose 1-diphosphate from D-ribose 5-phosphate (route I): step 1/1.</text>
</comment>
<dbReference type="OrthoDB" id="413572at2759"/>
<feature type="domain" description="Ribose-phosphate pyrophosphokinase N-terminal" evidence="13">
    <location>
        <begin position="4"/>
        <end position="102"/>
    </location>
</feature>
<dbReference type="InterPro" id="IPR029099">
    <property type="entry name" value="Pribosyltran_N"/>
</dbReference>
<evidence type="ECO:0000256" key="4">
    <source>
        <dbReference type="ARBA" id="ARBA00022679"/>
    </source>
</evidence>
<dbReference type="GO" id="GO:0000287">
    <property type="term" value="F:magnesium ion binding"/>
    <property type="evidence" value="ECO:0007669"/>
    <property type="project" value="InterPro"/>
</dbReference>
<evidence type="ECO:0000256" key="12">
    <source>
        <dbReference type="SAM" id="MobiDB-lite"/>
    </source>
</evidence>
<evidence type="ECO:0000256" key="7">
    <source>
        <dbReference type="ARBA" id="ARBA00022741"/>
    </source>
</evidence>
<organism evidence="14 15">
    <name type="scientific">Brettanomyces naardenensis</name>
    <name type="common">Yeast</name>
    <dbReference type="NCBI Taxonomy" id="13370"/>
    <lineage>
        <taxon>Eukaryota</taxon>
        <taxon>Fungi</taxon>
        <taxon>Dikarya</taxon>
        <taxon>Ascomycota</taxon>
        <taxon>Saccharomycotina</taxon>
        <taxon>Pichiomycetes</taxon>
        <taxon>Pichiales</taxon>
        <taxon>Pichiaceae</taxon>
        <taxon>Brettanomyces</taxon>
    </lineage>
</organism>
<dbReference type="PROSITE" id="PS00114">
    <property type="entry name" value="PRPP_SYNTHASE"/>
    <property type="match status" value="1"/>
</dbReference>
<proteinExistence type="inferred from homology"/>
<dbReference type="InterPro" id="IPR000836">
    <property type="entry name" value="PRTase_dom"/>
</dbReference>
<keyword evidence="5" id="KW-0479">Metal-binding</keyword>
<dbReference type="FunFam" id="3.40.50.2020:FF:000014">
    <property type="entry name" value="Ribose-phosphate pyrophosphokinase 1"/>
    <property type="match status" value="2"/>
</dbReference>
<accession>A0A448YQ49</accession>
<feature type="compositionally biased region" description="Polar residues" evidence="12">
    <location>
        <begin position="127"/>
        <end position="137"/>
    </location>
</feature>
<dbReference type="GO" id="GO:0006164">
    <property type="term" value="P:purine nucleotide biosynthetic process"/>
    <property type="evidence" value="ECO:0007669"/>
    <property type="project" value="TreeGrafter"/>
</dbReference>
<evidence type="ECO:0000256" key="5">
    <source>
        <dbReference type="ARBA" id="ARBA00022723"/>
    </source>
</evidence>
<dbReference type="InterPro" id="IPR029057">
    <property type="entry name" value="PRTase-like"/>
</dbReference>
<evidence type="ECO:0000256" key="2">
    <source>
        <dbReference type="ARBA" id="ARBA00006478"/>
    </source>
</evidence>
<keyword evidence="10" id="KW-0460">Magnesium</keyword>
<gene>
    <name evidence="14" type="ORF">BRENAR_LOCUS3764</name>
</gene>
<comment type="similarity">
    <text evidence="2">Belongs to the ribose-phosphate pyrophosphokinase family.</text>
</comment>
<dbReference type="EC" id="2.7.6.1" evidence="3"/>
<reference evidence="14 15" key="1">
    <citation type="submission" date="2018-12" db="EMBL/GenBank/DDBJ databases">
        <authorList>
            <person name="Tiukova I."/>
            <person name="Dainat J."/>
        </authorList>
    </citation>
    <scope>NUCLEOTIDE SEQUENCE [LARGE SCALE GENOMIC DNA]</scope>
</reference>
<keyword evidence="7" id="KW-0547">Nucleotide-binding</keyword>
<dbReference type="EMBL" id="CAACVR010000034">
    <property type="protein sequence ID" value="VEU23033.1"/>
    <property type="molecule type" value="Genomic_DNA"/>
</dbReference>
<dbReference type="GO" id="GO:0005524">
    <property type="term" value="F:ATP binding"/>
    <property type="evidence" value="ECO:0007669"/>
    <property type="project" value="UniProtKB-KW"/>
</dbReference>
<dbReference type="InParanoid" id="A0A448YQ49"/>
<comment type="catalytic activity">
    <reaction evidence="11">
        <text>D-ribose 5-phosphate + ATP = 5-phospho-alpha-D-ribose 1-diphosphate + AMP + H(+)</text>
        <dbReference type="Rhea" id="RHEA:15609"/>
        <dbReference type="ChEBI" id="CHEBI:15378"/>
        <dbReference type="ChEBI" id="CHEBI:30616"/>
        <dbReference type="ChEBI" id="CHEBI:58017"/>
        <dbReference type="ChEBI" id="CHEBI:78346"/>
        <dbReference type="ChEBI" id="CHEBI:456215"/>
        <dbReference type="EC" id="2.7.6.1"/>
    </reaction>
</comment>
<feature type="compositionally biased region" description="Low complexity" evidence="12">
    <location>
        <begin position="170"/>
        <end position="216"/>
    </location>
</feature>
<protein>
    <recommendedName>
        <fullName evidence="3">ribose-phosphate diphosphokinase</fullName>
        <ecNumber evidence="3">2.7.6.1</ecNumber>
    </recommendedName>
</protein>
<sequence>MRDIVVFSGSSNKILTERICENLGLVPGEIELMKFANGETSVRLCDSVREKDVLVIQSGCGRVNDNFMELLLMISACKMASAKRITVVCPLFFYSRQAESPSSKKGVPFLPGGNRHTLLDSVPPSPRSLSRASNHTPSSSLVSNTVISSQITPQKVSQTSIPQAQVTDTSVASPSPLNPAAAARSLQAQAQTPVQTPAQSQTQSLSQSPSHSQSPHHPYKSWVAQSGTLIANLLTSAGADHIVTMDLHDAQFQGFFDIPVDNLYSKPLVQHYIVNYVRDYKDCVIVSPDAGGAKRAAAIADSLGLQFALIHKERRQRVAEHPVTAVSMGPYLLAPVASTDDLIVGPAVGSNTGSNSDTSINKNASNSDTIVATTMLVGDVQGKVCVIVDDLVDTATTIIRAARLLKEQGCIYVYALITHGIFSGDALKKVKKCGTIDQVITTNTVDQTTHVQEYGKVNGEPLEVLDVSRIFAEAIRRINNGESVSLIYDQGW</sequence>
<keyword evidence="9" id="KW-0067">ATP-binding</keyword>